<gene>
    <name evidence="1" type="ORF">DSY95_03135</name>
</gene>
<feature type="non-terminal residue" evidence="1">
    <location>
        <position position="123"/>
    </location>
</feature>
<accession>A0A432GTC4</accession>
<evidence type="ECO:0000313" key="2">
    <source>
        <dbReference type="Proteomes" id="UP000287719"/>
    </source>
</evidence>
<dbReference type="Proteomes" id="UP000287719">
    <property type="component" value="Unassembled WGS sequence"/>
</dbReference>
<dbReference type="SUPFAM" id="SSF52283">
    <property type="entry name" value="Formate/glycerate dehydrogenase catalytic domain-like"/>
    <property type="match status" value="1"/>
</dbReference>
<sequence>MKNNKKIKIHVKNNHWAAGSFPTDAEGEKVFTIKNSHFEKAFEKFPEIKEKVEIFIDWDEDNFNSSMSNSDILITWNFPTSNLKKVSPNLKWIHCVSAGVEHLLPLDWMFEGLVLTNNSGVHS</sequence>
<dbReference type="AlphaFoldDB" id="A0A432GTC4"/>
<organism evidence="1 2">
    <name type="scientific">SAR324 cluster bacterium</name>
    <dbReference type="NCBI Taxonomy" id="2024889"/>
    <lineage>
        <taxon>Bacteria</taxon>
        <taxon>Deltaproteobacteria</taxon>
        <taxon>SAR324 cluster</taxon>
    </lineage>
</organism>
<proteinExistence type="predicted"/>
<dbReference type="EMBL" id="QNZJ01000137">
    <property type="protein sequence ID" value="RTZ86775.1"/>
    <property type="molecule type" value="Genomic_DNA"/>
</dbReference>
<reference evidence="1 2" key="1">
    <citation type="submission" date="2018-06" db="EMBL/GenBank/DDBJ databases">
        <title>Combined omics and stable isotope probing to characterize newly discovered Mariana Back-Arc vent microbial communities.</title>
        <authorList>
            <person name="Trembath-Reichert E."/>
            <person name="Huber J.A."/>
        </authorList>
    </citation>
    <scope>NUCLEOTIDE SEQUENCE [LARGE SCALE GENOMIC DNA]</scope>
    <source>
        <strain evidence="1">MAG 54</strain>
    </source>
</reference>
<protein>
    <submittedName>
        <fullName evidence="1">D-2-hydroxyacid dehydrogenase</fullName>
    </submittedName>
</protein>
<name>A0A432GTC4_9DELT</name>
<evidence type="ECO:0000313" key="1">
    <source>
        <dbReference type="EMBL" id="RTZ86775.1"/>
    </source>
</evidence>
<comment type="caution">
    <text evidence="1">The sequence shown here is derived from an EMBL/GenBank/DDBJ whole genome shotgun (WGS) entry which is preliminary data.</text>
</comment>
<dbReference type="Gene3D" id="3.40.50.720">
    <property type="entry name" value="NAD(P)-binding Rossmann-like Domain"/>
    <property type="match status" value="1"/>
</dbReference>